<dbReference type="PROSITE" id="PS00211">
    <property type="entry name" value="ABC_TRANSPORTER_1"/>
    <property type="match status" value="1"/>
</dbReference>
<evidence type="ECO:0000313" key="14">
    <source>
        <dbReference type="Proteomes" id="UP000813463"/>
    </source>
</evidence>
<dbReference type="InterPro" id="IPR003439">
    <property type="entry name" value="ABC_transporter-like_ATP-bd"/>
</dbReference>
<evidence type="ECO:0000256" key="3">
    <source>
        <dbReference type="ARBA" id="ARBA00012191"/>
    </source>
</evidence>
<evidence type="ECO:0000256" key="11">
    <source>
        <dbReference type="SAM" id="Phobius"/>
    </source>
</evidence>
<reference evidence="15" key="2">
    <citation type="submission" date="2025-08" db="UniProtKB">
        <authorList>
            <consortium name="RefSeq"/>
        </authorList>
    </citation>
    <scope>IDENTIFICATION</scope>
    <source>
        <tissue evidence="15">Leaf</tissue>
    </source>
</reference>
<dbReference type="InterPro" id="IPR050173">
    <property type="entry name" value="ABC_transporter_C-like"/>
</dbReference>
<evidence type="ECO:0000259" key="12">
    <source>
        <dbReference type="PROSITE" id="PS50893"/>
    </source>
</evidence>
<sequence length="1451" mass="161910">METVTSSIIFNVHSPINHALLIFVDLLVIFISIFLLVHKSSIRNVSALPEPRFPSGVAIISAIFNCGLAVVYLGSGSYTLVEKLTKEKIISPLDEWLVVLLQGLAWLLLSITLCLKRAVPYTMLLKVFLALAVLLSAFLCIPSLLETVAREDISVNRVLDVLLFPGVVLLLFSAVPGCSYEASGLHGTEGEFSRPSQDDSLQTNDKSTTPFGKAGYLSKLTFWWLNSMMKKGKEKPLEEKDIPGLRKADKAHTCHAIFIEILSKRKQKPSPDSPPILSTILLWQWKEILVAGLFALTNVLAKSGSPLLILAFIQLAEGKHAFKHEGYALSVALFLVKSVESLSKRQWLFRMRLIGLQVRSVLCTVIYEKLLKLSSASTTMPVEIMSCVTIDIYKISEFPYCLHHAWTTALQLFLAFLIVYYCVGVAAFATAIMIVLAVVGNFPVAKFQQKYQVKFMNDQDKILQAISEAVMTMRVLKLYAWETRFKKVIEGLRNQQYRWLVGLQKVMGYSLILFWSSPILAPIATFWACYVLGIPLKTSKVFTFLATIGLIQEPVKHIPQIFSAFIGARVSLNRIIKLIEAQQLPNQDTSVPRLNWEECGYTIHIKASEIAWNGNFLRPTLRDVDLMVSPGERVAICGEVGAGKTTLLAAILAEVPHINGVVQLRGKVGYVSQTAWIQTGTIQDNILFGSIMDPSRYQETLEKCSLLKDLEMLPFGDLTVIGERGVNLSGGQKQRVQLARALYQNSDIYLLDDPFSAVDAHTATNLFNQYVKVALSGKTILLVTHQVDFLPKFDSILLVSEGKIVRGSYNELLMTSEAFRNLVNKYDSAASQNTKEVLRDTALTGTSKIFQEDTKENLNASDQLIKREERELGDAGIKPYLQYLKHGNALLYFSLSNFMQCLFLLGQFAQSVLLAANLRESSTISKPLILVLYGAIGCGSIFFLFGRTFFLYLLSLRASTSIFSKLLESLFRAPMSFYDSTPLGRILSRVSSDLSVVDLDIPLKFSLALGSTIYVYFGFALFVVLAWEVLVVIIPTIYLVSVLQEYYYASSRELMRLEGTTKSLVASHFAETATGAMTIRAFGEQNQFFLKTLYLLDNNASAYFHNFSANEWCILYLEIMYAIIISASAFFMTMLPHTEHTSGFIAMALTYGLSLSGYSTLALQSQCDLANMMVSMERLEQYMHIVSEAPDVIEDNRSPPDWPSNGHVEICDLKVKYRPNTPLVLRGISCVFEGGQKYGIVGRTGCGKTTLVSTLFRLVEPTEGKIVVDGIDISTIGLHDLRSHFGIIPQDPVLFHGSVRFNLDPVSEHSDEEIWEVLEKCQLMEAVREKPESLDALVLKDGTNWSMGQRQLFCLGRALLKRRKILVLDEATASIDNATDLVIQKIICTEFNNSTMITVAHRIPTVMDCCKVLALSDGELVEFDDPKKLMNEDGSLFGHLVREYWSNTGSS</sequence>
<dbReference type="InterPro" id="IPR044726">
    <property type="entry name" value="ABCC_6TM_D2"/>
</dbReference>
<feature type="transmembrane region" description="Helical" evidence="11">
    <location>
        <begin position="412"/>
        <end position="439"/>
    </location>
</feature>
<dbReference type="PROSITE" id="PS50893">
    <property type="entry name" value="ABC_TRANSPORTER_2"/>
    <property type="match status" value="2"/>
</dbReference>
<feature type="transmembrane region" description="Helical" evidence="11">
    <location>
        <begin position="929"/>
        <end position="954"/>
    </location>
</feature>
<dbReference type="GO" id="GO:0005524">
    <property type="term" value="F:ATP binding"/>
    <property type="evidence" value="ECO:0007669"/>
    <property type="project" value="UniProtKB-KW"/>
</dbReference>
<feature type="transmembrane region" description="Helical" evidence="11">
    <location>
        <begin position="1013"/>
        <end position="1040"/>
    </location>
</feature>
<feature type="transmembrane region" description="Helical" evidence="11">
    <location>
        <begin position="1114"/>
        <end position="1132"/>
    </location>
</feature>
<keyword evidence="6" id="KW-0547">Nucleotide-binding</keyword>
<dbReference type="GeneID" id="110778307"/>
<dbReference type="GO" id="GO:0008559">
    <property type="term" value="F:ABC-type xenobiotic transporter activity"/>
    <property type="evidence" value="ECO:0007669"/>
    <property type="project" value="UniProtKB-EC"/>
</dbReference>
<evidence type="ECO:0000256" key="8">
    <source>
        <dbReference type="ARBA" id="ARBA00022989"/>
    </source>
</evidence>
<dbReference type="Gene3D" id="3.40.50.300">
    <property type="entry name" value="P-loop containing nucleotide triphosphate hydrolases"/>
    <property type="match status" value="2"/>
</dbReference>
<feature type="domain" description="ABC transmembrane type-1" evidence="13">
    <location>
        <begin position="903"/>
        <end position="1171"/>
    </location>
</feature>
<feature type="transmembrane region" description="Helical" evidence="11">
    <location>
        <begin position="16"/>
        <end position="37"/>
    </location>
</feature>
<dbReference type="Pfam" id="PF24358">
    <property type="entry name" value="ABCC10_N"/>
    <property type="match status" value="1"/>
</dbReference>
<dbReference type="PROSITE" id="PS50929">
    <property type="entry name" value="ABC_TM1F"/>
    <property type="match status" value="2"/>
</dbReference>
<comment type="catalytic activity">
    <reaction evidence="10">
        <text>ATP + H2O + xenobioticSide 1 = ADP + phosphate + xenobioticSide 2.</text>
        <dbReference type="EC" id="7.6.2.2"/>
    </reaction>
</comment>
<feature type="transmembrane region" description="Helical" evidence="11">
    <location>
        <begin position="96"/>
        <end position="115"/>
    </location>
</feature>
<keyword evidence="5 11" id="KW-0812">Transmembrane</keyword>
<dbReference type="CDD" id="cd03250">
    <property type="entry name" value="ABCC_MRP_domain1"/>
    <property type="match status" value="1"/>
</dbReference>
<feature type="transmembrane region" description="Helical" evidence="11">
    <location>
        <begin position="57"/>
        <end position="76"/>
    </location>
</feature>
<feature type="transmembrane region" description="Helical" evidence="11">
    <location>
        <begin position="506"/>
        <end position="532"/>
    </location>
</feature>
<protein>
    <recommendedName>
        <fullName evidence="3">ABC-type xenobiotic transporter</fullName>
        <ecNumber evidence="3">7.6.2.2</ecNumber>
    </recommendedName>
</protein>
<dbReference type="Proteomes" id="UP000813463">
    <property type="component" value="Chromosome 6"/>
</dbReference>
<dbReference type="EC" id="7.6.2.2" evidence="3"/>
<evidence type="ECO:0000256" key="1">
    <source>
        <dbReference type="ARBA" id="ARBA00004141"/>
    </source>
</evidence>
<keyword evidence="9 11" id="KW-0472">Membrane</keyword>
<dbReference type="GO" id="GO:0016887">
    <property type="term" value="F:ATP hydrolysis activity"/>
    <property type="evidence" value="ECO:0007669"/>
    <property type="project" value="InterPro"/>
</dbReference>
<dbReference type="Pfam" id="PF00664">
    <property type="entry name" value="ABC_membrane"/>
    <property type="match status" value="2"/>
</dbReference>
<feature type="domain" description="ABC transmembrane type-1" evidence="13">
    <location>
        <begin position="289"/>
        <end position="567"/>
    </location>
</feature>
<evidence type="ECO:0000256" key="4">
    <source>
        <dbReference type="ARBA" id="ARBA00022448"/>
    </source>
</evidence>
<dbReference type="GO" id="GO:0055085">
    <property type="term" value="P:transmembrane transport"/>
    <property type="evidence" value="ECO:0000318"/>
    <property type="project" value="GO_Central"/>
</dbReference>
<accession>A0A9R0JKY1</accession>
<dbReference type="InterPro" id="IPR027417">
    <property type="entry name" value="P-loop_NTPase"/>
</dbReference>
<dbReference type="GO" id="GO:0016020">
    <property type="term" value="C:membrane"/>
    <property type="evidence" value="ECO:0007669"/>
    <property type="project" value="UniProtKB-SubCell"/>
</dbReference>
<dbReference type="CDD" id="cd18580">
    <property type="entry name" value="ABC_6TM_ABCC_D2"/>
    <property type="match status" value="1"/>
</dbReference>
<feature type="domain" description="ABC transporter" evidence="12">
    <location>
        <begin position="605"/>
        <end position="826"/>
    </location>
</feature>
<gene>
    <name evidence="15" type="primary">LOC110778307</name>
</gene>
<dbReference type="CDD" id="cd18579">
    <property type="entry name" value="ABC_6TM_ABCC_D1"/>
    <property type="match status" value="1"/>
</dbReference>
<dbReference type="Pfam" id="PF00005">
    <property type="entry name" value="ABC_tran"/>
    <property type="match status" value="2"/>
</dbReference>
<keyword evidence="8 11" id="KW-1133">Transmembrane helix</keyword>
<keyword evidence="4" id="KW-0813">Transport</keyword>
<evidence type="ECO:0000256" key="9">
    <source>
        <dbReference type="ARBA" id="ARBA00023136"/>
    </source>
</evidence>
<dbReference type="InterPro" id="IPR036640">
    <property type="entry name" value="ABC1_TM_sf"/>
</dbReference>
<evidence type="ECO:0000259" key="13">
    <source>
        <dbReference type="PROSITE" id="PS50929"/>
    </source>
</evidence>
<dbReference type="InterPro" id="IPR044746">
    <property type="entry name" value="ABCC_6TM_D1"/>
</dbReference>
<feature type="transmembrane region" description="Helical" evidence="11">
    <location>
        <begin position="1144"/>
        <end position="1163"/>
    </location>
</feature>
<evidence type="ECO:0000313" key="15">
    <source>
        <dbReference type="RefSeq" id="XP_021838570.2"/>
    </source>
</evidence>
<dbReference type="InterPro" id="IPR003593">
    <property type="entry name" value="AAA+_ATPase"/>
</dbReference>
<name>A0A9R0JKY1_SPIOL</name>
<feature type="transmembrane region" description="Helical" evidence="11">
    <location>
        <begin position="889"/>
        <end position="909"/>
    </location>
</feature>
<dbReference type="SUPFAM" id="SSF52540">
    <property type="entry name" value="P-loop containing nucleoside triphosphate hydrolases"/>
    <property type="match status" value="2"/>
</dbReference>
<proteinExistence type="inferred from homology"/>
<keyword evidence="14" id="KW-1185">Reference proteome</keyword>
<dbReference type="GO" id="GO:0140359">
    <property type="term" value="F:ABC-type transporter activity"/>
    <property type="evidence" value="ECO:0000318"/>
    <property type="project" value="GO_Central"/>
</dbReference>
<dbReference type="InterPro" id="IPR056228">
    <property type="entry name" value="ABCC10-like_N"/>
</dbReference>
<keyword evidence="7" id="KW-0067">ATP-binding</keyword>
<evidence type="ECO:0000256" key="10">
    <source>
        <dbReference type="ARBA" id="ARBA00034018"/>
    </source>
</evidence>
<dbReference type="InterPro" id="IPR017871">
    <property type="entry name" value="ABC_transporter-like_CS"/>
</dbReference>
<dbReference type="PANTHER" id="PTHR24223:SF369">
    <property type="entry name" value="ABC TRANSPORTER C FAMILY MEMBER 10"/>
    <property type="match status" value="1"/>
</dbReference>
<evidence type="ECO:0000256" key="6">
    <source>
        <dbReference type="ARBA" id="ARBA00022741"/>
    </source>
</evidence>
<dbReference type="RefSeq" id="XP_021838570.2">
    <property type="nucleotide sequence ID" value="XM_021982878.2"/>
</dbReference>
<dbReference type="InterPro" id="IPR011527">
    <property type="entry name" value="ABC1_TM_dom"/>
</dbReference>
<feature type="domain" description="ABC transporter" evidence="12">
    <location>
        <begin position="1208"/>
        <end position="1442"/>
    </location>
</feature>
<dbReference type="SUPFAM" id="SSF90123">
    <property type="entry name" value="ABC transporter transmembrane region"/>
    <property type="match status" value="2"/>
</dbReference>
<evidence type="ECO:0000256" key="2">
    <source>
        <dbReference type="ARBA" id="ARBA00009726"/>
    </source>
</evidence>
<dbReference type="PANTHER" id="PTHR24223">
    <property type="entry name" value="ATP-BINDING CASSETTE SUB-FAMILY C"/>
    <property type="match status" value="1"/>
</dbReference>
<comment type="similarity">
    <text evidence="2">Belongs to the ABC transporter superfamily. ABCC family. Conjugate transporter (TC 3.A.1.208) subfamily.</text>
</comment>
<dbReference type="SMART" id="SM00382">
    <property type="entry name" value="AAA"/>
    <property type="match status" value="2"/>
</dbReference>
<dbReference type="KEGG" id="soe:110778307"/>
<evidence type="ECO:0000256" key="5">
    <source>
        <dbReference type="ARBA" id="ARBA00022692"/>
    </source>
</evidence>
<organism evidence="14 15">
    <name type="scientific">Spinacia oleracea</name>
    <name type="common">Spinach</name>
    <dbReference type="NCBI Taxonomy" id="3562"/>
    <lineage>
        <taxon>Eukaryota</taxon>
        <taxon>Viridiplantae</taxon>
        <taxon>Streptophyta</taxon>
        <taxon>Embryophyta</taxon>
        <taxon>Tracheophyta</taxon>
        <taxon>Spermatophyta</taxon>
        <taxon>Magnoliopsida</taxon>
        <taxon>eudicotyledons</taxon>
        <taxon>Gunneridae</taxon>
        <taxon>Pentapetalae</taxon>
        <taxon>Caryophyllales</taxon>
        <taxon>Chenopodiaceae</taxon>
        <taxon>Chenopodioideae</taxon>
        <taxon>Anserineae</taxon>
        <taxon>Spinacia</taxon>
    </lineage>
</organism>
<evidence type="ECO:0000256" key="7">
    <source>
        <dbReference type="ARBA" id="ARBA00022840"/>
    </source>
</evidence>
<comment type="subcellular location">
    <subcellularLocation>
        <location evidence="1">Membrane</location>
        <topology evidence="1">Multi-pass membrane protein</topology>
    </subcellularLocation>
</comment>
<feature type="transmembrane region" description="Helical" evidence="11">
    <location>
        <begin position="127"/>
        <end position="145"/>
    </location>
</feature>
<dbReference type="CDD" id="cd03244">
    <property type="entry name" value="ABCC_MRP_domain2"/>
    <property type="match status" value="1"/>
</dbReference>
<reference evidence="14" key="1">
    <citation type="journal article" date="2021" name="Nat. Commun.">
        <title>Genomic analyses provide insights into spinach domestication and the genetic basis of agronomic traits.</title>
        <authorList>
            <person name="Cai X."/>
            <person name="Sun X."/>
            <person name="Xu C."/>
            <person name="Sun H."/>
            <person name="Wang X."/>
            <person name="Ge C."/>
            <person name="Zhang Z."/>
            <person name="Wang Q."/>
            <person name="Fei Z."/>
            <person name="Jiao C."/>
            <person name="Wang Q."/>
        </authorList>
    </citation>
    <scope>NUCLEOTIDE SEQUENCE [LARGE SCALE GENOMIC DNA]</scope>
    <source>
        <strain evidence="14">cv. Varoflay</strain>
    </source>
</reference>
<dbReference type="Gene3D" id="1.20.1560.10">
    <property type="entry name" value="ABC transporter type 1, transmembrane domain"/>
    <property type="match status" value="2"/>
</dbReference>